<feature type="domain" description="AN1-type" evidence="4">
    <location>
        <begin position="72"/>
        <end position="108"/>
    </location>
</feature>
<dbReference type="PANTHER" id="PTHR14677:SF20">
    <property type="entry name" value="ZINC FINGER AN1-TYPE CONTAINING 2A-RELATED"/>
    <property type="match status" value="1"/>
</dbReference>
<dbReference type="VEuPathDB" id="CryptoDB:Chro.80269"/>
<evidence type="ECO:0000259" key="4">
    <source>
        <dbReference type="SMART" id="SM00154"/>
    </source>
</evidence>
<keyword evidence="3" id="KW-0862">Zinc</keyword>
<dbReference type="AlphaFoldDB" id="A0A0S4TK50"/>
<dbReference type="SUPFAM" id="SSF118310">
    <property type="entry name" value="AN1-like Zinc finger"/>
    <property type="match status" value="2"/>
</dbReference>
<dbReference type="Pfam" id="PF01428">
    <property type="entry name" value="zf-AN1"/>
    <property type="match status" value="1"/>
</dbReference>
<dbReference type="EMBL" id="JTAI01000002">
    <property type="protein sequence ID" value="PPS97992.1"/>
    <property type="molecule type" value="Genomic_DNA"/>
</dbReference>
<keyword evidence="1" id="KW-0479">Metal-binding</keyword>
<dbReference type="VEuPathDB" id="CryptoDB:CHUDEA8_2290"/>
<dbReference type="Gene3D" id="4.10.1110.10">
    <property type="entry name" value="AN1-like Zinc finger"/>
    <property type="match status" value="2"/>
</dbReference>
<dbReference type="EMBL" id="LN877954">
    <property type="protein sequence ID" value="CUV07777.1"/>
    <property type="molecule type" value="Genomic_DNA"/>
</dbReference>
<name>A0A0S4TK50_CRYHO</name>
<reference evidence="6 7" key="3">
    <citation type="submission" date="2017-10" db="EMBL/GenBank/DDBJ databases">
        <title>Consistent, comparative and evidence-based genome annotation and re-annotation for the closely-related species, Cryptosporidium parvum, C. hominis and C. tyzzeri.</title>
        <authorList>
            <person name="Baptista R.P."/>
            <person name="Li Y."/>
            <person name="Sateriale A."/>
            <person name="Striepen B."/>
            <person name="Kissinger J.C."/>
        </authorList>
    </citation>
    <scope>NUCLEOTIDE SEQUENCE [LARGE SCALE GENOMIC DNA]</scope>
    <source>
        <strain evidence="6">30976</strain>
    </source>
</reference>
<keyword evidence="2" id="KW-0863">Zinc-finger</keyword>
<reference evidence="6 7" key="1">
    <citation type="submission" date="2014-11" db="EMBL/GenBank/DDBJ databases">
        <title>Comparative genomic analysis of Cryptosporidium hominis reveals occurrence of genetic recombination in virulent subtypes.</title>
        <authorList>
            <person name="Guo Y."/>
            <person name="Tang K."/>
            <person name="Frace M."/>
            <person name="Li N."/>
            <person name="Roellig D.M."/>
            <person name="Sammons S."/>
            <person name="Knipe K."/>
            <person name="Rowe L."/>
            <person name="Feng Y."/>
            <person name="Xiao L."/>
        </authorList>
    </citation>
    <scope>NUCLEOTIDE SEQUENCE [LARGE SCALE GENOMIC DNA]</scope>
    <source>
        <strain evidence="6">30976</strain>
    </source>
</reference>
<dbReference type="InterPro" id="IPR035896">
    <property type="entry name" value="AN1-like_Znf"/>
</dbReference>
<dbReference type="Proteomes" id="UP000199752">
    <property type="component" value="Chromosome 8"/>
</dbReference>
<evidence type="ECO:0000313" key="5">
    <source>
        <dbReference type="EMBL" id="CUV07777.1"/>
    </source>
</evidence>
<dbReference type="SMART" id="SM00154">
    <property type="entry name" value="ZnF_AN1"/>
    <property type="match status" value="2"/>
</dbReference>
<dbReference type="GO" id="GO:0008270">
    <property type="term" value="F:zinc ion binding"/>
    <property type="evidence" value="ECO:0007669"/>
    <property type="project" value="UniProtKB-KW"/>
</dbReference>
<dbReference type="VEuPathDB" id="CryptoDB:GY17_00000661"/>
<dbReference type="PANTHER" id="PTHR14677">
    <property type="entry name" value="ARSENITE INDUCUBLE RNA ASSOCIATED PROTEIN AIP-1-RELATED"/>
    <property type="match status" value="1"/>
</dbReference>
<dbReference type="InterPro" id="IPR000058">
    <property type="entry name" value="Znf_AN1"/>
</dbReference>
<evidence type="ECO:0000256" key="1">
    <source>
        <dbReference type="ARBA" id="ARBA00022723"/>
    </source>
</evidence>
<dbReference type="VEuPathDB" id="CryptoDB:ChTU502y2012_421g0270"/>
<evidence type="ECO:0000313" key="6">
    <source>
        <dbReference type="EMBL" id="PPS97992.1"/>
    </source>
</evidence>
<accession>A0A0S4TK50</accession>
<reference evidence="5" key="2">
    <citation type="submission" date="2015-08" db="EMBL/GenBank/DDBJ databases">
        <authorList>
            <person name="Babu N.S."/>
            <person name="Beckwith C.J."/>
            <person name="Beseler K.G."/>
            <person name="Brison A."/>
            <person name="Carone J.V."/>
            <person name="Caskin T.P."/>
            <person name="Diamond M."/>
            <person name="Durham M.E."/>
            <person name="Foxe J.M."/>
            <person name="Go M."/>
            <person name="Henderson B.A."/>
            <person name="Jones I.B."/>
            <person name="McGettigan J.A."/>
            <person name="Micheletti S.J."/>
            <person name="Nasrallah M.E."/>
            <person name="Ortiz D."/>
            <person name="Piller C.R."/>
            <person name="Privatt S.R."/>
            <person name="Schneider S.L."/>
            <person name="Sharp S."/>
            <person name="Smith T.C."/>
            <person name="Stanton J.D."/>
            <person name="Ullery H.E."/>
            <person name="Wilson R.J."/>
            <person name="Serrano M.G."/>
            <person name="Buck G."/>
            <person name="Lee V."/>
            <person name="Wang Y."/>
            <person name="Carvalho R."/>
            <person name="Voegtly L."/>
            <person name="Shi R."/>
            <person name="Duckworth R."/>
            <person name="Johnson A."/>
            <person name="Loviza R."/>
            <person name="Walstead R."/>
            <person name="Shah Z."/>
            <person name="Kiflezghi M."/>
            <person name="Wade K."/>
            <person name="Ball S.L."/>
            <person name="Bradley K.W."/>
            <person name="Asai D.J."/>
            <person name="Bowman C.A."/>
            <person name="Russell D.A."/>
            <person name="Pope W.H."/>
            <person name="Jacobs-Sera D."/>
            <person name="Hendrix R.W."/>
            <person name="Hatfull G.F."/>
        </authorList>
    </citation>
    <scope>NUCLEOTIDE SEQUENCE [LARGE SCALE GENOMIC DNA]</scope>
</reference>
<dbReference type="Proteomes" id="UP001429100">
    <property type="component" value="Unassembled WGS sequence"/>
</dbReference>
<feature type="domain" description="AN1-type" evidence="4">
    <location>
        <begin position="11"/>
        <end position="50"/>
    </location>
</feature>
<proteinExistence type="predicted"/>
<organism evidence="5">
    <name type="scientific">Cryptosporidium hominis</name>
    <dbReference type="NCBI Taxonomy" id="237895"/>
    <lineage>
        <taxon>Eukaryota</taxon>
        <taxon>Sar</taxon>
        <taxon>Alveolata</taxon>
        <taxon>Apicomplexa</taxon>
        <taxon>Conoidasida</taxon>
        <taxon>Coccidia</taxon>
        <taxon>Eucoccidiorida</taxon>
        <taxon>Eimeriorina</taxon>
        <taxon>Cryptosporidiidae</taxon>
        <taxon>Cryptosporidium</taxon>
    </lineage>
</organism>
<sequence length="263" mass="29985">MVEVEEFGIRCSNMECNLIQFLPFECIKCRKKFCIEHVNSGKHMCESKGDYLELDNGFKRKFEEKEKAPVNCSMNDCSNVGIICRKCNKMLCSEHIYESEHECMGKNRVIISKTALDLKRRYSGGEMLRGSKLPEESKSSKMLRKIMIKSKSIGDSSIPARNRIAVALYVSSGVECLKFVNKDLPICIWLNGEKTVGWNLDYISEKLRVLHGNNKAKFLGLVLFKNKDIQGNEIPEKKILEMSVELRKCVSDGESLLLDYGFA</sequence>
<keyword evidence="7" id="KW-1185">Reference proteome</keyword>
<protein>
    <submittedName>
        <fullName evidence="6">Uncharacterized protein with AN1-type Zinc finger</fullName>
    </submittedName>
</protein>
<dbReference type="GO" id="GO:0005737">
    <property type="term" value="C:cytoplasm"/>
    <property type="evidence" value="ECO:0007669"/>
    <property type="project" value="TreeGrafter"/>
</dbReference>
<evidence type="ECO:0000256" key="3">
    <source>
        <dbReference type="ARBA" id="ARBA00022833"/>
    </source>
</evidence>
<evidence type="ECO:0000256" key="2">
    <source>
        <dbReference type="ARBA" id="ARBA00022771"/>
    </source>
</evidence>
<gene>
    <name evidence="5" type="ORF">CHUDEA8_2290</name>
    <name evidence="6" type="ORF">GY17_00000661</name>
</gene>
<evidence type="ECO:0000313" key="7">
    <source>
        <dbReference type="Proteomes" id="UP001429100"/>
    </source>
</evidence>
<dbReference type="OrthoDB" id="431929at2759"/>